<dbReference type="Proteomes" id="UP001157418">
    <property type="component" value="Unassembled WGS sequence"/>
</dbReference>
<dbReference type="EMBL" id="CAKMRJ010005634">
    <property type="protein sequence ID" value="CAH1447842.1"/>
    <property type="molecule type" value="Genomic_DNA"/>
</dbReference>
<keyword evidence="1" id="KW-1133">Transmembrane helix</keyword>
<comment type="caution">
    <text evidence="2">The sequence shown here is derived from an EMBL/GenBank/DDBJ whole genome shotgun (WGS) entry which is preliminary data.</text>
</comment>
<evidence type="ECO:0000313" key="2">
    <source>
        <dbReference type="EMBL" id="CAH1447842.1"/>
    </source>
</evidence>
<keyword evidence="1" id="KW-0472">Membrane</keyword>
<organism evidence="2 3">
    <name type="scientific">Lactuca virosa</name>
    <dbReference type="NCBI Taxonomy" id="75947"/>
    <lineage>
        <taxon>Eukaryota</taxon>
        <taxon>Viridiplantae</taxon>
        <taxon>Streptophyta</taxon>
        <taxon>Embryophyta</taxon>
        <taxon>Tracheophyta</taxon>
        <taxon>Spermatophyta</taxon>
        <taxon>Magnoliopsida</taxon>
        <taxon>eudicotyledons</taxon>
        <taxon>Gunneridae</taxon>
        <taxon>Pentapetalae</taxon>
        <taxon>asterids</taxon>
        <taxon>campanulids</taxon>
        <taxon>Asterales</taxon>
        <taxon>Asteraceae</taxon>
        <taxon>Cichorioideae</taxon>
        <taxon>Cichorieae</taxon>
        <taxon>Lactucinae</taxon>
        <taxon>Lactuca</taxon>
    </lineage>
</organism>
<feature type="transmembrane region" description="Helical" evidence="1">
    <location>
        <begin position="93"/>
        <end position="111"/>
    </location>
</feature>
<keyword evidence="3" id="KW-1185">Reference proteome</keyword>
<evidence type="ECO:0000256" key="1">
    <source>
        <dbReference type="SAM" id="Phobius"/>
    </source>
</evidence>
<dbReference type="AlphaFoldDB" id="A0AAU9PDF9"/>
<proteinExistence type="predicted"/>
<accession>A0AAU9PDF9</accession>
<name>A0AAU9PDF9_9ASTR</name>
<reference evidence="2 3" key="1">
    <citation type="submission" date="2022-01" db="EMBL/GenBank/DDBJ databases">
        <authorList>
            <person name="Xiong W."/>
            <person name="Schranz E."/>
        </authorList>
    </citation>
    <scope>NUCLEOTIDE SEQUENCE [LARGE SCALE GENOMIC DNA]</scope>
</reference>
<keyword evidence="1" id="KW-0812">Transmembrane</keyword>
<gene>
    <name evidence="2" type="ORF">LVIROSA_LOCUS33422</name>
</gene>
<protein>
    <submittedName>
        <fullName evidence="2">Uncharacterized protein</fullName>
    </submittedName>
</protein>
<evidence type="ECO:0000313" key="3">
    <source>
        <dbReference type="Proteomes" id="UP001157418"/>
    </source>
</evidence>
<sequence>MQQLLFDNNYESAKLLKTMHKMQKKYEALIQNLKKSILKTENKTPKLYLKFLNSHHISLFQAVYASQTINVYEIFYIVCYCCRRSACEVLDPICGIGFIFCFGSLIILIWWRE</sequence>